<sequence>MVFSCEGGDYNSGRERPKTHQSFTLPDLKWGVQRSLRCMKVRSEERIEEYGEKIMSDLKMKDSIFKERVVDYEEKMMETETETEREASPPGVAATEVKPWNLRKRRAACKAPVTESGNFEGAKFMSTLSKKEMEDDYMTMMGRRPPRRPKKRPRTLQKQIDLLHPAFYFTEVTEDIYEVPDAAETRKR</sequence>
<dbReference type="GeneID" id="108840031"/>
<organism evidence="2 3">
    <name type="scientific">Raphanus sativus</name>
    <name type="common">Radish</name>
    <name type="synonym">Raphanus raphanistrum var. sativus</name>
    <dbReference type="NCBI Taxonomy" id="3726"/>
    <lineage>
        <taxon>Eukaryota</taxon>
        <taxon>Viridiplantae</taxon>
        <taxon>Streptophyta</taxon>
        <taxon>Embryophyta</taxon>
        <taxon>Tracheophyta</taxon>
        <taxon>Spermatophyta</taxon>
        <taxon>Magnoliopsida</taxon>
        <taxon>eudicotyledons</taxon>
        <taxon>Gunneridae</taxon>
        <taxon>Pentapetalae</taxon>
        <taxon>rosids</taxon>
        <taxon>malvids</taxon>
        <taxon>Brassicales</taxon>
        <taxon>Brassicaceae</taxon>
        <taxon>Brassiceae</taxon>
        <taxon>Raphanus</taxon>
    </lineage>
</organism>
<dbReference type="KEGG" id="rsz:108840031"/>
<dbReference type="Pfam" id="PF07797">
    <property type="entry name" value="DUF1639"/>
    <property type="match status" value="1"/>
</dbReference>
<accession>A0A6J0M770</accession>
<name>A0A6J0M770_RAPSA</name>
<feature type="region of interest" description="Disordered" evidence="1">
    <location>
        <begin position="1"/>
        <end position="20"/>
    </location>
</feature>
<feature type="compositionally biased region" description="Basic and acidic residues" evidence="1">
    <location>
        <begin position="78"/>
        <end position="87"/>
    </location>
</feature>
<keyword evidence="2" id="KW-1185">Reference proteome</keyword>
<dbReference type="PANTHER" id="PTHR33130:SF31">
    <property type="entry name" value="(RAPE) HYPOTHETICAL PROTEIN"/>
    <property type="match status" value="1"/>
</dbReference>
<protein>
    <submittedName>
        <fullName evidence="3">Uncharacterized protein LOC108840031 isoform X1</fullName>
    </submittedName>
</protein>
<dbReference type="OrthoDB" id="769821at2759"/>
<reference evidence="3" key="2">
    <citation type="submission" date="2025-08" db="UniProtKB">
        <authorList>
            <consortium name="RefSeq"/>
        </authorList>
    </citation>
    <scope>IDENTIFICATION</scope>
    <source>
        <tissue evidence="3">Leaf</tissue>
    </source>
</reference>
<reference evidence="2" key="1">
    <citation type="journal article" date="2019" name="Database">
        <title>The radish genome database (RadishGD): an integrated information resource for radish genomics.</title>
        <authorList>
            <person name="Yu H.J."/>
            <person name="Baek S."/>
            <person name="Lee Y.J."/>
            <person name="Cho A."/>
            <person name="Mun J.H."/>
        </authorList>
    </citation>
    <scope>NUCLEOTIDE SEQUENCE [LARGE SCALE GENOMIC DNA]</scope>
    <source>
        <strain evidence="2">cv. WK10039</strain>
    </source>
</reference>
<evidence type="ECO:0000313" key="2">
    <source>
        <dbReference type="Proteomes" id="UP000504610"/>
    </source>
</evidence>
<proteinExistence type="predicted"/>
<dbReference type="PANTHER" id="PTHR33130">
    <property type="entry name" value="PUTATIVE (DUF1639)-RELATED"/>
    <property type="match status" value="1"/>
</dbReference>
<evidence type="ECO:0000256" key="1">
    <source>
        <dbReference type="SAM" id="MobiDB-lite"/>
    </source>
</evidence>
<dbReference type="InterPro" id="IPR012438">
    <property type="entry name" value="DUF1639"/>
</dbReference>
<dbReference type="AlphaFoldDB" id="A0A6J0M770"/>
<gene>
    <name evidence="3" type="primary">LOC108840031</name>
</gene>
<evidence type="ECO:0000313" key="3">
    <source>
        <dbReference type="RefSeq" id="XP_018468345.1"/>
    </source>
</evidence>
<dbReference type="Proteomes" id="UP000504610">
    <property type="component" value="Chromosome 2"/>
</dbReference>
<dbReference type="RefSeq" id="XP_018468345.1">
    <property type="nucleotide sequence ID" value="XM_018612843.2"/>
</dbReference>
<feature type="region of interest" description="Disordered" evidence="1">
    <location>
        <begin position="78"/>
        <end position="99"/>
    </location>
</feature>